<dbReference type="Pfam" id="PF06812">
    <property type="entry name" value="ImpA_N"/>
    <property type="match status" value="1"/>
</dbReference>
<gene>
    <name evidence="2" type="ORF">SAMN05192580_2833</name>
</gene>
<evidence type="ECO:0000313" key="3">
    <source>
        <dbReference type="Proteomes" id="UP000198824"/>
    </source>
</evidence>
<name>A0A1I6LJX5_9SPHN</name>
<dbReference type="InterPro" id="IPR017740">
    <property type="entry name" value="TssA-like"/>
</dbReference>
<keyword evidence="3" id="KW-1185">Reference proteome</keyword>
<dbReference type="RefSeq" id="WP_093315573.1">
    <property type="nucleotide sequence ID" value="NZ_FOZG01000002.1"/>
</dbReference>
<dbReference type="AlphaFoldDB" id="A0A1I6LJX5"/>
<protein>
    <submittedName>
        <fullName evidence="2">Type VI secretion system protein ImpA</fullName>
    </submittedName>
</protein>
<dbReference type="Proteomes" id="UP000198824">
    <property type="component" value="Unassembled WGS sequence"/>
</dbReference>
<dbReference type="EMBL" id="FOZG01000002">
    <property type="protein sequence ID" value="SFS03795.1"/>
    <property type="molecule type" value="Genomic_DNA"/>
</dbReference>
<dbReference type="OrthoDB" id="9771118at2"/>
<dbReference type="STRING" id="1166337.SAMN05192580_2833"/>
<organism evidence="2 3">
    <name type="scientific">Sphingomonas jatrophae</name>
    <dbReference type="NCBI Taxonomy" id="1166337"/>
    <lineage>
        <taxon>Bacteria</taxon>
        <taxon>Pseudomonadati</taxon>
        <taxon>Pseudomonadota</taxon>
        <taxon>Alphaproteobacteria</taxon>
        <taxon>Sphingomonadales</taxon>
        <taxon>Sphingomonadaceae</taxon>
        <taxon>Sphingomonas</taxon>
    </lineage>
</organism>
<dbReference type="InterPro" id="IPR010657">
    <property type="entry name" value="ImpA_N"/>
</dbReference>
<feature type="domain" description="ImpA N-terminal" evidence="1">
    <location>
        <begin position="9"/>
        <end position="125"/>
    </location>
</feature>
<evidence type="ECO:0000259" key="1">
    <source>
        <dbReference type="Pfam" id="PF06812"/>
    </source>
</evidence>
<dbReference type="PANTHER" id="PTHR37951:SF1">
    <property type="entry name" value="TYPE VI SECRETION SYSTEM COMPONENT TSSA1"/>
    <property type="match status" value="1"/>
</dbReference>
<sequence>MAVDVALLLAPVDGDSRVGEDLSYDDGRIQIESAFERSVSDDDDAPEVEVDWRSTINAIVEQSAQTKDVWLAVYLARAGAKAGQLDVVEAGAQFLGGLFEDYWPDVHPQLDEYGFQGRKGPTESLTRIGEFLGPLKKLPVLRHPRLGVFSGADFARFREGGASEDGYGMFRAALEDIGDEGLGEILQQIDNIIDGIKRADRVMVANADGDTGTNFQPTYDALNEIRRGIAAFTSTGADAGEEDAAEAGDDDAAAYAGSFDSGSGGGASGGPAFSGGVNSREDVLRALDAIVGYYQRREPSSPVPLALNRAREWVNADFLTVLEDIASGALDDVKRILVSQRSDY</sequence>
<dbReference type="PANTHER" id="PTHR37951">
    <property type="entry name" value="CYTOPLASMIC PROTEIN-RELATED"/>
    <property type="match status" value="1"/>
</dbReference>
<accession>A0A1I6LJX5</accession>
<reference evidence="2 3" key="1">
    <citation type="submission" date="2016-10" db="EMBL/GenBank/DDBJ databases">
        <authorList>
            <person name="de Groot N.N."/>
        </authorList>
    </citation>
    <scope>NUCLEOTIDE SEQUENCE [LARGE SCALE GENOMIC DNA]</scope>
    <source>
        <strain evidence="2 3">S5-249</strain>
    </source>
</reference>
<evidence type="ECO:0000313" key="2">
    <source>
        <dbReference type="EMBL" id="SFS03795.1"/>
    </source>
</evidence>
<proteinExistence type="predicted"/>